<evidence type="ECO:0008006" key="4">
    <source>
        <dbReference type="Google" id="ProtNLM"/>
    </source>
</evidence>
<dbReference type="AlphaFoldDB" id="A0A8S1MC07"/>
<accession>A0A8S1MC07</accession>
<evidence type="ECO:0000313" key="3">
    <source>
        <dbReference type="Proteomes" id="UP000688137"/>
    </source>
</evidence>
<dbReference type="Proteomes" id="UP000688137">
    <property type="component" value="Unassembled WGS sequence"/>
</dbReference>
<sequence length="471" mass="56841">MKGYNQSKCKINTQNQIFRSIKIHSTTETLVQIKKNKTDSQLLNSQKLISKTKNHIQQKQVSNLDLAFMTVTKSDSRYHFSKFLNLEKKKLMFKESLGLLNKINNQNNNKNFQKLQIQQKNNQIKIIINLQVNNKVKFIIKFNKLIVTSILQLRHLKELLGINSSMSNIKKKAKTKKMNLEQFIEKNNELRRHCQTQQEQQYNIFEQLQIQNIHHINLYSSVKRGIKNNVLHNQYKNDIKDFIEIDEELTSQDYDTIKELQQKSIFQNHFSNIHSNKIKELNKQIDENKITVSEQNENKQILIIQNRNNKIKRFFKQNLIKAINLNNVFKKQKQVILKLQINLQYKINIQFMIMIIFNYLCFNMQLLEIILIWQFQFQKIMLRLIVKTFKQYSIILFYQRKMQLMHLYFIIIQSSPWGNSKNNYDKYLEFLDPNVRDLYKRAKTIHLRMQILKASHREQYWSLQKLIFIYK</sequence>
<evidence type="ECO:0000256" key="1">
    <source>
        <dbReference type="SAM" id="Phobius"/>
    </source>
</evidence>
<keyword evidence="1" id="KW-1133">Transmembrane helix</keyword>
<organism evidence="2 3">
    <name type="scientific">Paramecium primaurelia</name>
    <dbReference type="NCBI Taxonomy" id="5886"/>
    <lineage>
        <taxon>Eukaryota</taxon>
        <taxon>Sar</taxon>
        <taxon>Alveolata</taxon>
        <taxon>Ciliophora</taxon>
        <taxon>Intramacronucleata</taxon>
        <taxon>Oligohymenophorea</taxon>
        <taxon>Peniculida</taxon>
        <taxon>Parameciidae</taxon>
        <taxon>Paramecium</taxon>
    </lineage>
</organism>
<protein>
    <recommendedName>
        <fullName evidence="4">Transmembrane protein</fullName>
    </recommendedName>
</protein>
<proteinExistence type="predicted"/>
<keyword evidence="1" id="KW-0472">Membrane</keyword>
<gene>
    <name evidence="2" type="ORF">PPRIM_AZ9-3.1.T0540111</name>
</gene>
<evidence type="ECO:0000313" key="2">
    <source>
        <dbReference type="EMBL" id="CAD8075255.1"/>
    </source>
</evidence>
<name>A0A8S1MC07_PARPR</name>
<keyword evidence="3" id="KW-1185">Reference proteome</keyword>
<reference evidence="2" key="1">
    <citation type="submission" date="2021-01" db="EMBL/GenBank/DDBJ databases">
        <authorList>
            <consortium name="Genoscope - CEA"/>
            <person name="William W."/>
        </authorList>
    </citation>
    <scope>NUCLEOTIDE SEQUENCE</scope>
</reference>
<keyword evidence="1" id="KW-0812">Transmembrane</keyword>
<comment type="caution">
    <text evidence="2">The sequence shown here is derived from an EMBL/GenBank/DDBJ whole genome shotgun (WGS) entry which is preliminary data.</text>
</comment>
<feature type="transmembrane region" description="Helical" evidence="1">
    <location>
        <begin position="351"/>
        <end position="373"/>
    </location>
</feature>
<dbReference type="EMBL" id="CAJJDM010000054">
    <property type="protein sequence ID" value="CAD8075255.1"/>
    <property type="molecule type" value="Genomic_DNA"/>
</dbReference>